<gene>
    <name evidence="2" type="ORF">PAC_14820</name>
</gene>
<sequence>MPWSARFPTSTFECQAWQNTTVDCSSLAFGTFQSNGDIAGQGVVCSFGIALVLTVIVTFIAICVQAADFCGADLASKLDENGKPKPDAWRTILEAFLLGLSDTQLITGLALMIVTEFNMTCSISAYHYDLVCDMVLMSLIVHLCSMTVIEHYFDVWYLASVRILLIGGNFILGCLLFIHRAYKDFPVGLPSQSPAQQEGINATLITGDSFNKTSIVGASLVLPAVCFMDNSTITTSTNQDASSIVGFVEYLLLFIFFAAAVILSIMHTHFFKLGRPFKTLHWTYILRGAMSVAAFGASIYLINHVVAFQAWMRDSGWFGDDDGEYSMDSFGQIVPLVLLTLPFLALLEAMAEAFLGRNDDRSEKRNDDSS</sequence>
<feature type="transmembrane region" description="Helical" evidence="1">
    <location>
        <begin position="250"/>
        <end position="271"/>
    </location>
</feature>
<organism evidence="2 3">
    <name type="scientific">Phialocephala subalpina</name>
    <dbReference type="NCBI Taxonomy" id="576137"/>
    <lineage>
        <taxon>Eukaryota</taxon>
        <taxon>Fungi</taxon>
        <taxon>Dikarya</taxon>
        <taxon>Ascomycota</taxon>
        <taxon>Pezizomycotina</taxon>
        <taxon>Leotiomycetes</taxon>
        <taxon>Helotiales</taxon>
        <taxon>Mollisiaceae</taxon>
        <taxon>Phialocephala</taxon>
        <taxon>Phialocephala fortinii species complex</taxon>
    </lineage>
</organism>
<proteinExistence type="predicted"/>
<dbReference type="AlphaFoldDB" id="A0A1L7XIQ6"/>
<keyword evidence="3" id="KW-1185">Reference proteome</keyword>
<evidence type="ECO:0000313" key="3">
    <source>
        <dbReference type="Proteomes" id="UP000184330"/>
    </source>
</evidence>
<name>A0A1L7XIQ6_9HELO</name>
<evidence type="ECO:0000313" key="2">
    <source>
        <dbReference type="EMBL" id="CZR64920.1"/>
    </source>
</evidence>
<feature type="transmembrane region" description="Helical" evidence="1">
    <location>
        <begin position="161"/>
        <end position="182"/>
    </location>
</feature>
<dbReference type="EMBL" id="FJOG01000028">
    <property type="protein sequence ID" value="CZR64920.1"/>
    <property type="molecule type" value="Genomic_DNA"/>
</dbReference>
<feature type="transmembrane region" description="Helical" evidence="1">
    <location>
        <begin position="47"/>
        <end position="71"/>
    </location>
</feature>
<feature type="transmembrane region" description="Helical" evidence="1">
    <location>
        <begin position="126"/>
        <end position="149"/>
    </location>
</feature>
<dbReference type="PANTHER" id="PTHR37577">
    <property type="entry name" value="INTEGRAL MEMBRANE PROTEIN"/>
    <property type="match status" value="1"/>
</dbReference>
<reference evidence="2 3" key="1">
    <citation type="submission" date="2016-03" db="EMBL/GenBank/DDBJ databases">
        <authorList>
            <person name="Ploux O."/>
        </authorList>
    </citation>
    <scope>NUCLEOTIDE SEQUENCE [LARGE SCALE GENOMIC DNA]</scope>
    <source>
        <strain evidence="2 3">UAMH 11012</strain>
    </source>
</reference>
<protein>
    <submittedName>
        <fullName evidence="2">Uncharacterized protein</fullName>
    </submittedName>
</protein>
<evidence type="ECO:0000256" key="1">
    <source>
        <dbReference type="SAM" id="Phobius"/>
    </source>
</evidence>
<keyword evidence="1" id="KW-0812">Transmembrane</keyword>
<dbReference type="PANTHER" id="PTHR37577:SF1">
    <property type="entry name" value="INTEGRAL MEMBRANE PROTEIN"/>
    <property type="match status" value="1"/>
</dbReference>
<feature type="transmembrane region" description="Helical" evidence="1">
    <location>
        <begin position="292"/>
        <end position="312"/>
    </location>
</feature>
<dbReference type="InterPro" id="IPR053018">
    <property type="entry name" value="Elsinochrome_Biosynth-Asso"/>
</dbReference>
<accession>A0A1L7XIQ6</accession>
<feature type="transmembrane region" description="Helical" evidence="1">
    <location>
        <begin position="332"/>
        <end position="355"/>
    </location>
</feature>
<keyword evidence="1" id="KW-1133">Transmembrane helix</keyword>
<dbReference type="Proteomes" id="UP000184330">
    <property type="component" value="Unassembled WGS sequence"/>
</dbReference>
<dbReference type="STRING" id="576137.A0A1L7XIQ6"/>
<feature type="transmembrane region" description="Helical" evidence="1">
    <location>
        <begin position="92"/>
        <end position="114"/>
    </location>
</feature>
<keyword evidence="1" id="KW-0472">Membrane</keyword>
<dbReference type="OrthoDB" id="5427664at2759"/>